<dbReference type="Pfam" id="PF13518">
    <property type="entry name" value="HTH_28"/>
    <property type="match status" value="1"/>
</dbReference>
<sequence length="75" mass="8436">MYLKPAINKEVKEEVLAKVKAGEAAASVAQKFGISVKTIYGWLRWFLASQPPGLEESQGWGFDSLQRHKTNQKPF</sequence>
<evidence type="ECO:0000259" key="2">
    <source>
        <dbReference type="Pfam" id="PF13518"/>
    </source>
</evidence>
<accession>A0A2H0BIU8</accession>
<protein>
    <recommendedName>
        <fullName evidence="2">Insertion element IS150 protein InsJ-like helix-turn-helix domain-containing protein</fullName>
    </recommendedName>
</protein>
<feature type="domain" description="Insertion element IS150 protein InsJ-like helix-turn-helix" evidence="2">
    <location>
        <begin position="12"/>
        <end position="47"/>
    </location>
</feature>
<evidence type="ECO:0000256" key="1">
    <source>
        <dbReference type="SAM" id="MobiDB-lite"/>
    </source>
</evidence>
<reference evidence="3 4" key="1">
    <citation type="submission" date="2017-09" db="EMBL/GenBank/DDBJ databases">
        <title>Depth-based differentiation of microbial function through sediment-hosted aquifers and enrichment of novel symbionts in the deep terrestrial subsurface.</title>
        <authorList>
            <person name="Probst A.J."/>
            <person name="Ladd B."/>
            <person name="Jarett J.K."/>
            <person name="Geller-Mcgrath D.E."/>
            <person name="Sieber C.M."/>
            <person name="Emerson J.B."/>
            <person name="Anantharaman K."/>
            <person name="Thomas B.C."/>
            <person name="Malmstrom R."/>
            <person name="Stieglmeier M."/>
            <person name="Klingl A."/>
            <person name="Woyke T."/>
            <person name="Ryan C.M."/>
            <person name="Banfield J.F."/>
        </authorList>
    </citation>
    <scope>NUCLEOTIDE SEQUENCE [LARGE SCALE GENOMIC DNA]</scope>
    <source>
        <strain evidence="3">CG22_combo_CG10-13_8_21_14_all_39_10</strain>
    </source>
</reference>
<evidence type="ECO:0000313" key="3">
    <source>
        <dbReference type="EMBL" id="PIP57587.1"/>
    </source>
</evidence>
<dbReference type="Proteomes" id="UP000229847">
    <property type="component" value="Unassembled WGS sequence"/>
</dbReference>
<dbReference type="AlphaFoldDB" id="A0A2H0BIU8"/>
<dbReference type="InterPro" id="IPR009057">
    <property type="entry name" value="Homeodomain-like_sf"/>
</dbReference>
<organism evidence="3 4">
    <name type="scientific">Candidatus Woesebacteria bacterium CG22_combo_CG10-13_8_21_14_all_39_10</name>
    <dbReference type="NCBI Taxonomy" id="1975059"/>
    <lineage>
        <taxon>Bacteria</taxon>
        <taxon>Candidatus Woeseibacteriota</taxon>
    </lineage>
</organism>
<feature type="region of interest" description="Disordered" evidence="1">
    <location>
        <begin position="55"/>
        <end position="75"/>
    </location>
</feature>
<dbReference type="InterPro" id="IPR055247">
    <property type="entry name" value="InsJ-like_HTH"/>
</dbReference>
<comment type="caution">
    <text evidence="3">The sequence shown here is derived from an EMBL/GenBank/DDBJ whole genome shotgun (WGS) entry which is preliminary data.</text>
</comment>
<dbReference type="SUPFAM" id="SSF46689">
    <property type="entry name" value="Homeodomain-like"/>
    <property type="match status" value="1"/>
</dbReference>
<evidence type="ECO:0000313" key="4">
    <source>
        <dbReference type="Proteomes" id="UP000229847"/>
    </source>
</evidence>
<name>A0A2H0BIU8_9BACT</name>
<dbReference type="Gene3D" id="1.10.10.10">
    <property type="entry name" value="Winged helix-like DNA-binding domain superfamily/Winged helix DNA-binding domain"/>
    <property type="match status" value="1"/>
</dbReference>
<proteinExistence type="predicted"/>
<dbReference type="EMBL" id="PCSW01000069">
    <property type="protein sequence ID" value="PIP57587.1"/>
    <property type="molecule type" value="Genomic_DNA"/>
</dbReference>
<dbReference type="InterPro" id="IPR036388">
    <property type="entry name" value="WH-like_DNA-bd_sf"/>
</dbReference>
<gene>
    <name evidence="3" type="ORF">COX03_02300</name>
</gene>
<feature type="non-terminal residue" evidence="3">
    <location>
        <position position="75"/>
    </location>
</feature>